<feature type="chain" id="PRO_5036719034" evidence="9">
    <location>
        <begin position="32"/>
        <end position="992"/>
    </location>
</feature>
<dbReference type="InterPro" id="IPR037066">
    <property type="entry name" value="Plug_dom_sf"/>
</dbReference>
<proteinExistence type="predicted"/>
<name>A0A917CB84_9GAMM</name>
<dbReference type="InterPro" id="IPR057601">
    <property type="entry name" value="Oar-like_b-barrel"/>
</dbReference>
<dbReference type="Gene3D" id="2.170.130.10">
    <property type="entry name" value="TonB-dependent receptor, plug domain"/>
    <property type="match status" value="1"/>
</dbReference>
<accession>A0A917CB84</accession>
<dbReference type="Pfam" id="PF25183">
    <property type="entry name" value="OMP_b-brl_4"/>
    <property type="match status" value="1"/>
</dbReference>
<reference evidence="12" key="1">
    <citation type="journal article" date="2014" name="Int. J. Syst. Evol. Microbiol.">
        <title>Complete genome sequence of Corynebacterium casei LMG S-19264T (=DSM 44701T), isolated from a smear-ripened cheese.</title>
        <authorList>
            <consortium name="US DOE Joint Genome Institute (JGI-PGF)"/>
            <person name="Walter F."/>
            <person name="Albersmeier A."/>
            <person name="Kalinowski J."/>
            <person name="Ruckert C."/>
        </authorList>
    </citation>
    <scope>NUCLEOTIDE SEQUENCE</scope>
    <source>
        <strain evidence="12">CGMCC 1.12726</strain>
    </source>
</reference>
<keyword evidence="3" id="KW-1134">Transmembrane beta strand</keyword>
<keyword evidence="13" id="KW-1185">Reference proteome</keyword>
<dbReference type="GO" id="GO:0009279">
    <property type="term" value="C:cell outer membrane"/>
    <property type="evidence" value="ECO:0007669"/>
    <property type="project" value="UniProtKB-SubCell"/>
</dbReference>
<comment type="subcellular location">
    <subcellularLocation>
        <location evidence="1">Cell outer membrane</location>
        <topology evidence="1">Multi-pass membrane protein</topology>
    </subcellularLocation>
</comment>
<evidence type="ECO:0000313" key="13">
    <source>
        <dbReference type="Proteomes" id="UP000632858"/>
    </source>
</evidence>
<dbReference type="SUPFAM" id="SSF49452">
    <property type="entry name" value="Starch-binding domain-like"/>
    <property type="match status" value="1"/>
</dbReference>
<feature type="domain" description="TonB-dependent transporter Oar-like beta-barrel" evidence="11">
    <location>
        <begin position="324"/>
        <end position="557"/>
    </location>
</feature>
<dbReference type="AlphaFoldDB" id="A0A917CB84"/>
<protein>
    <submittedName>
        <fullName evidence="12">Oar protein</fullName>
    </submittedName>
</protein>
<dbReference type="InterPro" id="IPR036942">
    <property type="entry name" value="Beta-barrel_TonB_sf"/>
</dbReference>
<evidence type="ECO:0000313" key="12">
    <source>
        <dbReference type="EMBL" id="GGF82121.1"/>
    </source>
</evidence>
<evidence type="ECO:0000259" key="10">
    <source>
        <dbReference type="Pfam" id="PF07715"/>
    </source>
</evidence>
<evidence type="ECO:0000256" key="2">
    <source>
        <dbReference type="ARBA" id="ARBA00022448"/>
    </source>
</evidence>
<dbReference type="PANTHER" id="PTHR30069">
    <property type="entry name" value="TONB-DEPENDENT OUTER MEMBRANE RECEPTOR"/>
    <property type="match status" value="1"/>
</dbReference>
<evidence type="ECO:0000256" key="1">
    <source>
        <dbReference type="ARBA" id="ARBA00004571"/>
    </source>
</evidence>
<comment type="caution">
    <text evidence="12">The sequence shown here is derived from an EMBL/GenBank/DDBJ whole genome shotgun (WGS) entry which is preliminary data.</text>
</comment>
<evidence type="ECO:0000256" key="4">
    <source>
        <dbReference type="ARBA" id="ARBA00022692"/>
    </source>
</evidence>
<dbReference type="InterPro" id="IPR010917">
    <property type="entry name" value="TonB_rcpt_CS"/>
</dbReference>
<evidence type="ECO:0000256" key="8">
    <source>
        <dbReference type="ARBA" id="ARBA00023237"/>
    </source>
</evidence>
<dbReference type="RefSeq" id="WP_188446454.1">
    <property type="nucleotide sequence ID" value="NZ_BMFO01000001.1"/>
</dbReference>
<dbReference type="PROSITE" id="PS01156">
    <property type="entry name" value="TONB_DEPENDENT_REC_2"/>
    <property type="match status" value="1"/>
</dbReference>
<dbReference type="EMBL" id="BMFO01000001">
    <property type="protein sequence ID" value="GGF82121.1"/>
    <property type="molecule type" value="Genomic_DNA"/>
</dbReference>
<keyword evidence="2" id="KW-0813">Transport</keyword>
<reference evidence="12" key="2">
    <citation type="submission" date="2020-09" db="EMBL/GenBank/DDBJ databases">
        <authorList>
            <person name="Sun Q."/>
            <person name="Zhou Y."/>
        </authorList>
    </citation>
    <scope>NUCLEOTIDE SEQUENCE</scope>
    <source>
        <strain evidence="12">CGMCC 1.12726</strain>
    </source>
</reference>
<organism evidence="12 13">
    <name type="scientific">Arenimonas maotaiensis</name>
    <dbReference type="NCBI Taxonomy" id="1446479"/>
    <lineage>
        <taxon>Bacteria</taxon>
        <taxon>Pseudomonadati</taxon>
        <taxon>Pseudomonadota</taxon>
        <taxon>Gammaproteobacteria</taxon>
        <taxon>Lysobacterales</taxon>
        <taxon>Lysobacteraceae</taxon>
        <taxon>Arenimonas</taxon>
    </lineage>
</organism>
<dbReference type="InterPro" id="IPR039426">
    <property type="entry name" value="TonB-dep_rcpt-like"/>
</dbReference>
<keyword evidence="4" id="KW-0812">Transmembrane</keyword>
<keyword evidence="5 9" id="KW-0732">Signal</keyword>
<dbReference type="Gene3D" id="2.60.40.1120">
    <property type="entry name" value="Carboxypeptidase-like, regulatory domain"/>
    <property type="match status" value="1"/>
</dbReference>
<feature type="signal peptide" evidence="9">
    <location>
        <begin position="1"/>
        <end position="31"/>
    </location>
</feature>
<dbReference type="InterPro" id="IPR012910">
    <property type="entry name" value="Plug_dom"/>
</dbReference>
<keyword evidence="8" id="KW-0998">Cell outer membrane</keyword>
<gene>
    <name evidence="12" type="primary">oar</name>
    <name evidence="12" type="ORF">GCM10010960_00230</name>
</gene>
<feature type="domain" description="TonB-dependent receptor plug" evidence="10">
    <location>
        <begin position="134"/>
        <end position="231"/>
    </location>
</feature>
<evidence type="ECO:0000256" key="3">
    <source>
        <dbReference type="ARBA" id="ARBA00022452"/>
    </source>
</evidence>
<dbReference type="GO" id="GO:0044718">
    <property type="term" value="P:siderophore transmembrane transport"/>
    <property type="evidence" value="ECO:0007669"/>
    <property type="project" value="TreeGrafter"/>
</dbReference>
<keyword evidence="7" id="KW-0472">Membrane</keyword>
<dbReference type="SUPFAM" id="SSF56935">
    <property type="entry name" value="Porins"/>
    <property type="match status" value="1"/>
</dbReference>
<dbReference type="Gene3D" id="2.40.170.20">
    <property type="entry name" value="TonB-dependent receptor, beta-barrel domain"/>
    <property type="match status" value="1"/>
</dbReference>
<evidence type="ECO:0000256" key="9">
    <source>
        <dbReference type="SAM" id="SignalP"/>
    </source>
</evidence>
<evidence type="ECO:0000259" key="11">
    <source>
        <dbReference type="Pfam" id="PF25183"/>
    </source>
</evidence>
<dbReference type="GO" id="GO:0015344">
    <property type="term" value="F:siderophore uptake transmembrane transporter activity"/>
    <property type="evidence" value="ECO:0007669"/>
    <property type="project" value="TreeGrafter"/>
</dbReference>
<sequence length="992" mass="109931">MSNKRALRKNILSAALGGCLLSLMPVGATLAASNDGALIGRTASGTTVVATNLENGLERTVTADESGNYRFPFLPVGTYRIEVRKDGQVVQKAEQVRISLGNATRLNIGAESGVIDTVQVRGTAVVSPIDVSSVESASNFTAEEIQRLPVERDAGAVALLTPGVGKGDKDLGGFSFGGSSVAENTVFINGLNVTDFSNRIGNSAVPYAFYKEFQVKTGGYSVEFGRTTGGVINAVTKSGSNEFKYGAEVVWEPSFMQTAGTDRYDTDGNLAYSFSRDKSTDTNLNLYASGAIVQDKLFFYGLYEARNFSGQTLTGDAGEQYTPQADDAFWGVKLDWHVNDKNLVELLAFSDKNTEESRQYEYDLDTGRGDYLNTAYTYSGGTNWALTWTSYLTENLSGKFLYGRNERDRTRNSLNDINCNYIRDRHNLDYGRYPGCTSEDQVLAHVDEREAMRMDFEWNLDRHLVRFGLDRENNVSDYREYNPGPGGIAYTIRDTDPGTQLTNGGIVPAGIFGVVSANLYEVSGQFETVNSAFYVEDNWSVTDNLVLNLGLRSEAFDNKDAEGNSFIKMDNMLAPRFGFSWDMNGDSSVKIFGNVGRYFLPVANVINVKLAGGLLSQTTYYAFEEEWDSFTYNGSTYYKPVLGAQIGPVDNTYGDGSVGDLRGKVDSDLDPVFQDELILGFQKQIDDKWSWGVRGTYRKLNNAIEDITLTANSYCDGFEQVVMANPGKVLTVYTDTDCDGENDGFDTIDTSTEGWALYDDNGDYVGQRGWDKPKRSYSSLEFVLDRAWDDKWSFNGSYTLAFSKGNYEGPANSDLPSGDQTGRTYAFDNPYVNLNGYGYLPNDRRHTLKLRGSYAFNDNWSVGSSMTVQSGRPINGFGAGNPFDGTDLYSFYQCVQNCEDDPSQRVYVLNKRGAFGRTPWTVDLNASVTYERKIGDGDFRANLAIYNLLNMERVTQVSETLQYYIGDDEPEFARGTAWQKPRYAQLTMSIDF</sequence>
<evidence type="ECO:0000256" key="6">
    <source>
        <dbReference type="ARBA" id="ARBA00023077"/>
    </source>
</evidence>
<evidence type="ECO:0000256" key="7">
    <source>
        <dbReference type="ARBA" id="ARBA00023136"/>
    </source>
</evidence>
<dbReference type="Pfam" id="PF13620">
    <property type="entry name" value="CarboxypepD_reg"/>
    <property type="match status" value="1"/>
</dbReference>
<dbReference type="GO" id="GO:0030246">
    <property type="term" value="F:carbohydrate binding"/>
    <property type="evidence" value="ECO:0007669"/>
    <property type="project" value="InterPro"/>
</dbReference>
<keyword evidence="6" id="KW-0798">TonB box</keyword>
<dbReference type="Pfam" id="PF07715">
    <property type="entry name" value="Plug"/>
    <property type="match status" value="1"/>
</dbReference>
<dbReference type="Proteomes" id="UP000632858">
    <property type="component" value="Unassembled WGS sequence"/>
</dbReference>
<dbReference type="InterPro" id="IPR013784">
    <property type="entry name" value="Carb-bd-like_fold"/>
</dbReference>
<dbReference type="PANTHER" id="PTHR30069:SF46">
    <property type="entry name" value="OAR PROTEIN"/>
    <property type="match status" value="1"/>
</dbReference>
<evidence type="ECO:0000256" key="5">
    <source>
        <dbReference type="ARBA" id="ARBA00022729"/>
    </source>
</evidence>